<dbReference type="EMBL" id="CAKMRJ010005745">
    <property type="protein sequence ID" value="CAH1452672.1"/>
    <property type="molecule type" value="Genomic_DNA"/>
</dbReference>
<protein>
    <submittedName>
        <fullName evidence="2">Uncharacterized protein</fullName>
    </submittedName>
</protein>
<dbReference type="Proteomes" id="UP001157418">
    <property type="component" value="Unassembled WGS sequence"/>
</dbReference>
<name>A0AAU9PSW6_9ASTR</name>
<comment type="caution">
    <text evidence="2">The sequence shown here is derived from an EMBL/GenBank/DDBJ whole genome shotgun (WGS) entry which is preliminary data.</text>
</comment>
<gene>
    <name evidence="2" type="ORF">LVIROSA_LOCUS37961</name>
</gene>
<sequence length="92" mass="9548">MHEDPSPPITSPGPVVDSPKLLQPEVQMAIVPVVGPAVASTTTTVAHSFAVQQHFDSSDSIPTDGLAASSSSKTNEKNQNPNLVNKSCPANE</sequence>
<feature type="compositionally biased region" description="Polar residues" evidence="1">
    <location>
        <begin position="68"/>
        <end position="92"/>
    </location>
</feature>
<accession>A0AAU9PSW6</accession>
<evidence type="ECO:0000313" key="2">
    <source>
        <dbReference type="EMBL" id="CAH1452672.1"/>
    </source>
</evidence>
<feature type="region of interest" description="Disordered" evidence="1">
    <location>
        <begin position="55"/>
        <end position="92"/>
    </location>
</feature>
<evidence type="ECO:0000313" key="3">
    <source>
        <dbReference type="Proteomes" id="UP001157418"/>
    </source>
</evidence>
<proteinExistence type="predicted"/>
<keyword evidence="3" id="KW-1185">Reference proteome</keyword>
<reference evidence="2 3" key="1">
    <citation type="submission" date="2022-01" db="EMBL/GenBank/DDBJ databases">
        <authorList>
            <person name="Xiong W."/>
            <person name="Schranz E."/>
        </authorList>
    </citation>
    <scope>NUCLEOTIDE SEQUENCE [LARGE SCALE GENOMIC DNA]</scope>
</reference>
<organism evidence="2 3">
    <name type="scientific">Lactuca virosa</name>
    <dbReference type="NCBI Taxonomy" id="75947"/>
    <lineage>
        <taxon>Eukaryota</taxon>
        <taxon>Viridiplantae</taxon>
        <taxon>Streptophyta</taxon>
        <taxon>Embryophyta</taxon>
        <taxon>Tracheophyta</taxon>
        <taxon>Spermatophyta</taxon>
        <taxon>Magnoliopsida</taxon>
        <taxon>eudicotyledons</taxon>
        <taxon>Gunneridae</taxon>
        <taxon>Pentapetalae</taxon>
        <taxon>asterids</taxon>
        <taxon>campanulids</taxon>
        <taxon>Asterales</taxon>
        <taxon>Asteraceae</taxon>
        <taxon>Cichorioideae</taxon>
        <taxon>Cichorieae</taxon>
        <taxon>Lactucinae</taxon>
        <taxon>Lactuca</taxon>
    </lineage>
</organism>
<dbReference type="AlphaFoldDB" id="A0AAU9PSW6"/>
<evidence type="ECO:0000256" key="1">
    <source>
        <dbReference type="SAM" id="MobiDB-lite"/>
    </source>
</evidence>